<feature type="domain" description="Glycosyltransferase family 28 N-terminal" evidence="11">
    <location>
        <begin position="6"/>
        <end position="145"/>
    </location>
</feature>
<dbReference type="GO" id="GO:0050511">
    <property type="term" value="F:undecaprenyldiphospho-muramoylpentapeptide beta-N-acetylglucosaminyltransferase activity"/>
    <property type="evidence" value="ECO:0007669"/>
    <property type="project" value="UniProtKB-UniRule"/>
</dbReference>
<dbReference type="InterPro" id="IPR006009">
    <property type="entry name" value="GlcNAc_MurG"/>
</dbReference>
<keyword evidence="5 10" id="KW-0133">Cell shape</keyword>
<dbReference type="EC" id="2.4.1.227" evidence="10"/>
<dbReference type="UniPathway" id="UPA00219"/>
<reference evidence="13 14" key="1">
    <citation type="submission" date="2018-07" db="EMBL/GenBank/DDBJ databases">
        <title>Complete genome sequence of Psychrobacillus sp. PB01, isolated from iceberg, and comparative genome analysis of Psychrobacillus strains.</title>
        <authorList>
            <person name="Lee P.C."/>
        </authorList>
    </citation>
    <scope>NUCLEOTIDE SEQUENCE [LARGE SCALE GENOMIC DNA]</scope>
    <source>
        <strain evidence="13 14">PB01</strain>
    </source>
</reference>
<evidence type="ECO:0000256" key="4">
    <source>
        <dbReference type="ARBA" id="ARBA00022679"/>
    </source>
</evidence>
<dbReference type="AlphaFoldDB" id="A0A5J6SNB0"/>
<evidence type="ECO:0000313" key="14">
    <source>
        <dbReference type="Proteomes" id="UP000325517"/>
    </source>
</evidence>
<gene>
    <name evidence="10" type="primary">murG</name>
    <name evidence="13" type="ORF">PB01_08820</name>
</gene>
<dbReference type="GO" id="GO:0005975">
    <property type="term" value="P:carbohydrate metabolic process"/>
    <property type="evidence" value="ECO:0007669"/>
    <property type="project" value="InterPro"/>
</dbReference>
<evidence type="ECO:0000256" key="1">
    <source>
        <dbReference type="ARBA" id="ARBA00022475"/>
    </source>
</evidence>
<dbReference type="CDD" id="cd03785">
    <property type="entry name" value="GT28_MurG"/>
    <property type="match status" value="1"/>
</dbReference>
<keyword evidence="1 10" id="KW-1003">Cell membrane</keyword>
<feature type="domain" description="Glycosyl transferase family 28 C-terminal" evidence="12">
    <location>
        <begin position="191"/>
        <end position="336"/>
    </location>
</feature>
<dbReference type="GO" id="GO:0051301">
    <property type="term" value="P:cell division"/>
    <property type="evidence" value="ECO:0007669"/>
    <property type="project" value="UniProtKB-KW"/>
</dbReference>
<comment type="subcellular location">
    <subcellularLocation>
        <location evidence="10">Cell membrane</location>
        <topology evidence="10">Peripheral membrane protein</topology>
        <orientation evidence="10">Cytoplasmic side</orientation>
    </subcellularLocation>
</comment>
<evidence type="ECO:0000256" key="7">
    <source>
        <dbReference type="ARBA" id="ARBA00023136"/>
    </source>
</evidence>
<evidence type="ECO:0000256" key="3">
    <source>
        <dbReference type="ARBA" id="ARBA00022676"/>
    </source>
</evidence>
<accession>A0A5J6SNB0</accession>
<evidence type="ECO:0000256" key="9">
    <source>
        <dbReference type="ARBA" id="ARBA00023316"/>
    </source>
</evidence>
<dbReference type="Gene3D" id="3.40.50.2000">
    <property type="entry name" value="Glycogen Phosphorylase B"/>
    <property type="match status" value="2"/>
</dbReference>
<evidence type="ECO:0000259" key="11">
    <source>
        <dbReference type="Pfam" id="PF03033"/>
    </source>
</evidence>
<dbReference type="RefSeq" id="WP_151699855.1">
    <property type="nucleotide sequence ID" value="NZ_CP031223.1"/>
</dbReference>
<keyword evidence="3 10" id="KW-0328">Glycosyltransferase</keyword>
<sequence length="363" mass="39961">MNNNTIVLTGGGTAGHVSLNQAIIPELIEKGYEIHYIGSSNGIEKTIITENFPEIPYYAISNGKLRRYFSMKNFSDPIKVLYGTMQAAIILKKVKPSLVFSKGGFVSVPVVIAAKLANIPVVIHESDITLGLANKIASSFSKHVFTVFDETLKYLPAEKASSIGAIIRPDLLNGNSFTAEELTGFRADKETIIIMGGSQGAAKINEAIYENIDVLTMKYQIIHLCGKGNVNMSLKGKPNYIAYEYVNNELPHLLKISNYVITRAGSNSIFEFLALKKPMLLIPLSIHASRGDQLLNANYFEEKGFGIVLEEDALTPNTFLESITRLVQQSDEITANQYRAISPKTPTQFVETLLTYKKNTSGL</sequence>
<dbReference type="PANTHER" id="PTHR21015">
    <property type="entry name" value="UDP-N-ACETYLGLUCOSAMINE--N-ACETYLMURAMYL-(PENTAPEPTIDE) PYROPHOSPHORYL-UNDECAPRENOL N-ACETYLGLUCOSAMINE TRANSFERASE 1"/>
    <property type="match status" value="1"/>
</dbReference>
<protein>
    <recommendedName>
        <fullName evidence="10">UDP-N-acetylglucosamine--N-acetylmuramyl-(pentapeptide) pyrophosphoryl-undecaprenol N-acetylglucosamine transferase</fullName>
        <ecNumber evidence="10">2.4.1.227</ecNumber>
    </recommendedName>
    <alternativeName>
        <fullName evidence="10">Undecaprenyl-PP-MurNAc-pentapeptide-UDPGlcNAc GlcNAc transferase</fullName>
    </alternativeName>
</protein>
<comment type="function">
    <text evidence="10">Cell wall formation. Catalyzes the transfer of a GlcNAc subunit on undecaprenyl-pyrophosphoryl-MurNAc-pentapeptide (lipid intermediate I) to form undecaprenyl-pyrophosphoryl-MurNAc-(pentapeptide)GlcNAc (lipid intermediate II).</text>
</comment>
<evidence type="ECO:0000259" key="12">
    <source>
        <dbReference type="Pfam" id="PF04101"/>
    </source>
</evidence>
<comment type="pathway">
    <text evidence="10">Cell wall biogenesis; peptidoglycan biosynthesis.</text>
</comment>
<evidence type="ECO:0000256" key="8">
    <source>
        <dbReference type="ARBA" id="ARBA00023306"/>
    </source>
</evidence>
<dbReference type="GO" id="GO:0071555">
    <property type="term" value="P:cell wall organization"/>
    <property type="evidence" value="ECO:0007669"/>
    <property type="project" value="UniProtKB-KW"/>
</dbReference>
<dbReference type="GO" id="GO:0009252">
    <property type="term" value="P:peptidoglycan biosynthetic process"/>
    <property type="evidence" value="ECO:0007669"/>
    <property type="project" value="UniProtKB-UniRule"/>
</dbReference>
<comment type="catalytic activity">
    <reaction evidence="10">
        <text>di-trans,octa-cis-undecaprenyl diphospho-N-acetyl-alpha-D-muramoyl-L-alanyl-D-glutamyl-meso-2,6-diaminopimeloyl-D-alanyl-D-alanine + UDP-N-acetyl-alpha-D-glucosamine = di-trans,octa-cis-undecaprenyl diphospho-[N-acetyl-alpha-D-glucosaminyl-(1-&gt;4)]-N-acetyl-alpha-D-muramoyl-L-alanyl-D-glutamyl-meso-2,6-diaminopimeloyl-D-alanyl-D-alanine + UDP + H(+)</text>
        <dbReference type="Rhea" id="RHEA:31227"/>
        <dbReference type="ChEBI" id="CHEBI:15378"/>
        <dbReference type="ChEBI" id="CHEBI:57705"/>
        <dbReference type="ChEBI" id="CHEBI:58223"/>
        <dbReference type="ChEBI" id="CHEBI:61387"/>
        <dbReference type="ChEBI" id="CHEBI:61388"/>
        <dbReference type="EC" id="2.4.1.227"/>
    </reaction>
</comment>
<keyword evidence="9 10" id="KW-0961">Cell wall biogenesis/degradation</keyword>
<dbReference type="GO" id="GO:0051991">
    <property type="term" value="F:UDP-N-acetyl-D-glucosamine:N-acetylmuramoyl-L-alanyl-D-glutamyl-meso-2,6-diaminopimelyl-D-alanyl-D-alanine-diphosphoundecaprenol 4-beta-N-acetylglucosaminlytransferase activity"/>
    <property type="evidence" value="ECO:0007669"/>
    <property type="project" value="RHEA"/>
</dbReference>
<dbReference type="GO" id="GO:0008360">
    <property type="term" value="P:regulation of cell shape"/>
    <property type="evidence" value="ECO:0007669"/>
    <property type="project" value="UniProtKB-KW"/>
</dbReference>
<dbReference type="NCBIfam" id="NF009102">
    <property type="entry name" value="PRK12446.1"/>
    <property type="match status" value="1"/>
</dbReference>
<feature type="binding site" evidence="10">
    <location>
        <position position="198"/>
    </location>
    <ligand>
        <name>UDP-N-acetyl-alpha-D-glucosamine</name>
        <dbReference type="ChEBI" id="CHEBI:57705"/>
    </ligand>
</feature>
<dbReference type="OrthoDB" id="9808936at2"/>
<keyword evidence="4 10" id="KW-0808">Transferase</keyword>
<feature type="binding site" evidence="10">
    <location>
        <position position="293"/>
    </location>
    <ligand>
        <name>UDP-N-acetyl-alpha-D-glucosamine</name>
        <dbReference type="ChEBI" id="CHEBI:57705"/>
    </ligand>
</feature>
<dbReference type="HAMAP" id="MF_00033">
    <property type="entry name" value="MurG"/>
    <property type="match status" value="1"/>
</dbReference>
<evidence type="ECO:0000256" key="2">
    <source>
        <dbReference type="ARBA" id="ARBA00022618"/>
    </source>
</evidence>
<dbReference type="PANTHER" id="PTHR21015:SF27">
    <property type="entry name" value="UDP-N-ACETYLGLUCOSAMINE--N-ACETYLMURAMYL-(PENTAPEPTIDE) PYROPHOSPHORYL-UNDECAPRENOL N-ACETYLGLUCOSAMINE TRANSFERASE"/>
    <property type="match status" value="1"/>
</dbReference>
<name>A0A5J6SNB0_9BACI</name>
<evidence type="ECO:0000256" key="5">
    <source>
        <dbReference type="ARBA" id="ARBA00022960"/>
    </source>
</evidence>
<keyword evidence="14" id="KW-1185">Reference proteome</keyword>
<feature type="binding site" evidence="10">
    <location>
        <position position="168"/>
    </location>
    <ligand>
        <name>UDP-N-acetyl-alpha-D-glucosamine</name>
        <dbReference type="ChEBI" id="CHEBI:57705"/>
    </ligand>
</feature>
<evidence type="ECO:0000256" key="6">
    <source>
        <dbReference type="ARBA" id="ARBA00022984"/>
    </source>
</evidence>
<feature type="binding site" evidence="10">
    <location>
        <begin position="13"/>
        <end position="15"/>
    </location>
    <ligand>
        <name>UDP-N-acetyl-alpha-D-glucosamine</name>
        <dbReference type="ChEBI" id="CHEBI:57705"/>
    </ligand>
</feature>
<dbReference type="InterPro" id="IPR007235">
    <property type="entry name" value="Glyco_trans_28_C"/>
</dbReference>
<dbReference type="Pfam" id="PF04101">
    <property type="entry name" value="Glyco_tran_28_C"/>
    <property type="match status" value="1"/>
</dbReference>
<dbReference type="EMBL" id="CP031223">
    <property type="protein sequence ID" value="QFF98923.1"/>
    <property type="molecule type" value="Genomic_DNA"/>
</dbReference>
<dbReference type="GO" id="GO:0005886">
    <property type="term" value="C:plasma membrane"/>
    <property type="evidence" value="ECO:0007669"/>
    <property type="project" value="UniProtKB-SubCell"/>
</dbReference>
<comment type="similarity">
    <text evidence="10">Belongs to the glycosyltransferase 28 family. MurG subfamily.</text>
</comment>
<keyword evidence="6 10" id="KW-0573">Peptidoglycan synthesis</keyword>
<dbReference type="SUPFAM" id="SSF53756">
    <property type="entry name" value="UDP-Glycosyltransferase/glycogen phosphorylase"/>
    <property type="match status" value="1"/>
</dbReference>
<dbReference type="InterPro" id="IPR004276">
    <property type="entry name" value="GlycoTrans_28_N"/>
</dbReference>
<evidence type="ECO:0000313" key="13">
    <source>
        <dbReference type="EMBL" id="QFF98923.1"/>
    </source>
</evidence>
<dbReference type="Pfam" id="PF03033">
    <property type="entry name" value="Glyco_transf_28"/>
    <property type="match status" value="1"/>
</dbReference>
<organism evidence="13 14">
    <name type="scientific">Psychrobacillus glaciei</name>
    <dbReference type="NCBI Taxonomy" id="2283160"/>
    <lineage>
        <taxon>Bacteria</taxon>
        <taxon>Bacillati</taxon>
        <taxon>Bacillota</taxon>
        <taxon>Bacilli</taxon>
        <taxon>Bacillales</taxon>
        <taxon>Bacillaceae</taxon>
        <taxon>Psychrobacillus</taxon>
    </lineage>
</organism>
<proteinExistence type="inferred from homology"/>
<keyword evidence="8 10" id="KW-0131">Cell cycle</keyword>
<keyword evidence="7 10" id="KW-0472">Membrane</keyword>
<keyword evidence="2 10" id="KW-0132">Cell division</keyword>
<dbReference type="KEGG" id="psyo:PB01_08820"/>
<comment type="caution">
    <text evidence="10">Lacks conserved residue(s) required for the propagation of feature annotation.</text>
</comment>
<evidence type="ECO:0000256" key="10">
    <source>
        <dbReference type="HAMAP-Rule" id="MF_00033"/>
    </source>
</evidence>
<dbReference type="Proteomes" id="UP000325517">
    <property type="component" value="Chromosome"/>
</dbReference>